<comment type="caution">
    <text evidence="9">The sequence shown here is derived from an EMBL/GenBank/DDBJ whole genome shotgun (WGS) entry which is preliminary data.</text>
</comment>
<evidence type="ECO:0000256" key="5">
    <source>
        <dbReference type="ARBA" id="ARBA00038359"/>
    </source>
</evidence>
<keyword evidence="3 7" id="KW-1133">Transmembrane helix</keyword>
<accession>A0A9P8RSU3</accession>
<evidence type="ECO:0000256" key="3">
    <source>
        <dbReference type="ARBA" id="ARBA00022989"/>
    </source>
</evidence>
<dbReference type="Proteomes" id="UP000750711">
    <property type="component" value="Unassembled WGS sequence"/>
</dbReference>
<protein>
    <recommendedName>
        <fullName evidence="8">Rhodopsin domain-containing protein</fullName>
    </recommendedName>
</protein>
<reference evidence="9" key="1">
    <citation type="submission" date="2021-03" db="EMBL/GenBank/DDBJ databases">
        <title>Comparative genomics and phylogenomic investigation of the class Geoglossomycetes provide insights into ecological specialization and systematics.</title>
        <authorList>
            <person name="Melie T."/>
            <person name="Pirro S."/>
            <person name="Miller A.N."/>
            <person name="Quandt A."/>
        </authorList>
    </citation>
    <scope>NUCLEOTIDE SEQUENCE</scope>
    <source>
        <strain evidence="9">CAQ_001_2017</strain>
    </source>
</reference>
<dbReference type="PANTHER" id="PTHR33048">
    <property type="entry name" value="PTH11-LIKE INTEGRAL MEMBRANE PROTEIN (AFU_ORTHOLOGUE AFUA_5G11245)"/>
    <property type="match status" value="1"/>
</dbReference>
<keyword evidence="10" id="KW-1185">Reference proteome</keyword>
<feature type="transmembrane region" description="Helical" evidence="7">
    <location>
        <begin position="35"/>
        <end position="56"/>
    </location>
</feature>
<feature type="compositionally biased region" description="Basic and acidic residues" evidence="6">
    <location>
        <begin position="160"/>
        <end position="171"/>
    </location>
</feature>
<evidence type="ECO:0000256" key="7">
    <source>
        <dbReference type="SAM" id="Phobius"/>
    </source>
</evidence>
<evidence type="ECO:0000256" key="1">
    <source>
        <dbReference type="ARBA" id="ARBA00004141"/>
    </source>
</evidence>
<comment type="subcellular location">
    <subcellularLocation>
        <location evidence="1">Membrane</location>
        <topology evidence="1">Multi-pass membrane protein</topology>
    </subcellularLocation>
</comment>
<sequence length="189" mass="20723">MEIAVVTIIFDVIIFTIPVPILAKLQIKPRRKYALMGVFLLGLFTTVCSILRMVQIVRISRDGNSTGLVLWGTIEMNVGISLTCLPTLTPLFKRIAQITTYGGSDNSDNYRLEALARGVASVRRPPRAESRHGRSNESKDSILYDNGSLYQPPSPSASLGDRESGRKEEGIAKMTELSINVIPVTVDSS</sequence>
<keyword evidence="2 7" id="KW-0812">Transmembrane</keyword>
<evidence type="ECO:0000259" key="8">
    <source>
        <dbReference type="Pfam" id="PF20684"/>
    </source>
</evidence>
<organism evidence="9 10">
    <name type="scientific">Trichoglossum hirsutum</name>
    <dbReference type="NCBI Taxonomy" id="265104"/>
    <lineage>
        <taxon>Eukaryota</taxon>
        <taxon>Fungi</taxon>
        <taxon>Dikarya</taxon>
        <taxon>Ascomycota</taxon>
        <taxon>Pezizomycotina</taxon>
        <taxon>Geoglossomycetes</taxon>
        <taxon>Geoglossales</taxon>
        <taxon>Geoglossaceae</taxon>
        <taxon>Trichoglossum</taxon>
    </lineage>
</organism>
<dbReference type="AlphaFoldDB" id="A0A9P8RSU3"/>
<feature type="transmembrane region" description="Helical" evidence="7">
    <location>
        <begin position="68"/>
        <end position="88"/>
    </location>
</feature>
<evidence type="ECO:0000256" key="2">
    <source>
        <dbReference type="ARBA" id="ARBA00022692"/>
    </source>
</evidence>
<feature type="transmembrane region" description="Helical" evidence="7">
    <location>
        <begin position="6"/>
        <end position="23"/>
    </location>
</feature>
<name>A0A9P8RSU3_9PEZI</name>
<feature type="compositionally biased region" description="Basic and acidic residues" evidence="6">
    <location>
        <begin position="126"/>
        <end position="142"/>
    </location>
</feature>
<evidence type="ECO:0000256" key="6">
    <source>
        <dbReference type="SAM" id="MobiDB-lite"/>
    </source>
</evidence>
<evidence type="ECO:0000313" key="9">
    <source>
        <dbReference type="EMBL" id="KAH0565380.1"/>
    </source>
</evidence>
<keyword evidence="4 7" id="KW-0472">Membrane</keyword>
<dbReference type="PANTHER" id="PTHR33048:SF47">
    <property type="entry name" value="INTEGRAL MEMBRANE PROTEIN-RELATED"/>
    <property type="match status" value="1"/>
</dbReference>
<dbReference type="EMBL" id="JAGHQM010000101">
    <property type="protein sequence ID" value="KAH0565380.1"/>
    <property type="molecule type" value="Genomic_DNA"/>
</dbReference>
<evidence type="ECO:0000256" key="4">
    <source>
        <dbReference type="ARBA" id="ARBA00023136"/>
    </source>
</evidence>
<dbReference type="InterPro" id="IPR052337">
    <property type="entry name" value="SAT4-like"/>
</dbReference>
<feature type="domain" description="Rhodopsin" evidence="8">
    <location>
        <begin position="3"/>
        <end position="94"/>
    </location>
</feature>
<dbReference type="GO" id="GO:0016020">
    <property type="term" value="C:membrane"/>
    <property type="evidence" value="ECO:0007669"/>
    <property type="project" value="UniProtKB-SubCell"/>
</dbReference>
<comment type="similarity">
    <text evidence="5">Belongs to the SAT4 family.</text>
</comment>
<proteinExistence type="inferred from homology"/>
<evidence type="ECO:0000313" key="10">
    <source>
        <dbReference type="Proteomes" id="UP000750711"/>
    </source>
</evidence>
<dbReference type="InterPro" id="IPR049326">
    <property type="entry name" value="Rhodopsin_dom_fungi"/>
</dbReference>
<feature type="region of interest" description="Disordered" evidence="6">
    <location>
        <begin position="123"/>
        <end position="172"/>
    </location>
</feature>
<gene>
    <name evidence="9" type="ORF">GP486_001229</name>
</gene>
<dbReference type="Pfam" id="PF20684">
    <property type="entry name" value="Fung_rhodopsin"/>
    <property type="match status" value="1"/>
</dbReference>